<accession>S7ZHI7</accession>
<protein>
    <submittedName>
        <fullName evidence="1">Uncharacterized protein</fullName>
    </submittedName>
</protein>
<dbReference type="PhylomeDB" id="S7ZHI7"/>
<evidence type="ECO:0000313" key="2">
    <source>
        <dbReference type="Proteomes" id="UP000019376"/>
    </source>
</evidence>
<dbReference type="OrthoDB" id="4487429at2759"/>
<dbReference type="STRING" id="933388.S7ZHI7"/>
<organism evidence="1 2">
    <name type="scientific">Penicillium oxalicum (strain 114-2 / CGMCC 5302)</name>
    <name type="common">Penicillium decumbens</name>
    <dbReference type="NCBI Taxonomy" id="933388"/>
    <lineage>
        <taxon>Eukaryota</taxon>
        <taxon>Fungi</taxon>
        <taxon>Dikarya</taxon>
        <taxon>Ascomycota</taxon>
        <taxon>Pezizomycotina</taxon>
        <taxon>Eurotiomycetes</taxon>
        <taxon>Eurotiomycetidae</taxon>
        <taxon>Eurotiales</taxon>
        <taxon>Aspergillaceae</taxon>
        <taxon>Penicillium</taxon>
    </lineage>
</organism>
<proteinExistence type="predicted"/>
<dbReference type="EMBL" id="KB644412">
    <property type="protein sequence ID" value="EPS30130.1"/>
    <property type="molecule type" value="Genomic_DNA"/>
</dbReference>
<dbReference type="eggNOG" id="ENOG502S7JQ">
    <property type="taxonomic scope" value="Eukaryota"/>
</dbReference>
<keyword evidence="2" id="KW-1185">Reference proteome</keyword>
<sequence length="180" mass="20284">MDAMLDCVSCEPERRFRFGYGHGPGVSVYGWPSQGGIYTLHGCMGVELDFLGYDRFDLPLDLVEPQPAEDEHCNRMRRLGATWWTSYHEMVEYDIRGPQNTDDFLQVGWPESGGVWVLQGTIEEARRKGAGLVSNAYTMQERCMMIERLGGTFYANPEDCPYLDLPATGALLDTLAKAEE</sequence>
<dbReference type="Proteomes" id="UP000019376">
    <property type="component" value="Unassembled WGS sequence"/>
</dbReference>
<reference evidence="1 2" key="1">
    <citation type="journal article" date="2013" name="PLoS ONE">
        <title>Genomic and secretomic analyses reveal unique features of the lignocellulolytic enzyme system of Penicillium decumbens.</title>
        <authorList>
            <person name="Liu G."/>
            <person name="Zhang L."/>
            <person name="Wei X."/>
            <person name="Zou G."/>
            <person name="Qin Y."/>
            <person name="Ma L."/>
            <person name="Li J."/>
            <person name="Zheng H."/>
            <person name="Wang S."/>
            <person name="Wang C."/>
            <person name="Xun L."/>
            <person name="Zhao G.-P."/>
            <person name="Zhou Z."/>
            <person name="Qu Y."/>
        </authorList>
    </citation>
    <scope>NUCLEOTIDE SEQUENCE [LARGE SCALE GENOMIC DNA]</scope>
    <source>
        <strain evidence="2">114-2 / CGMCC 5302</strain>
    </source>
</reference>
<name>S7ZHI7_PENO1</name>
<dbReference type="HOGENOM" id="CLU_104688_2_0_1"/>
<evidence type="ECO:0000313" key="1">
    <source>
        <dbReference type="EMBL" id="EPS30130.1"/>
    </source>
</evidence>
<gene>
    <name evidence="1" type="ORF">PDE_05080</name>
</gene>
<dbReference type="AlphaFoldDB" id="S7ZHI7"/>